<proteinExistence type="inferred from homology"/>
<dbReference type="Gene3D" id="2.40.30.170">
    <property type="match status" value="1"/>
</dbReference>
<evidence type="ECO:0000259" key="3">
    <source>
        <dbReference type="Pfam" id="PF25876"/>
    </source>
</evidence>
<evidence type="ECO:0000313" key="4">
    <source>
        <dbReference type="EMBL" id="SDB40817.1"/>
    </source>
</evidence>
<keyword evidence="5" id="KW-1185">Reference proteome</keyword>
<dbReference type="SUPFAM" id="SSF111369">
    <property type="entry name" value="HlyD-like secretion proteins"/>
    <property type="match status" value="1"/>
</dbReference>
<dbReference type="AlphaFoldDB" id="A0A1G6D6N1"/>
<feature type="domain" description="Multidrug resistance protein MdtA-like alpha-helical hairpin" evidence="3">
    <location>
        <begin position="95"/>
        <end position="163"/>
    </location>
</feature>
<gene>
    <name evidence="4" type="ORF">SAMN02927930_01571</name>
</gene>
<dbReference type="InterPro" id="IPR058624">
    <property type="entry name" value="MdtA-like_HH"/>
</dbReference>
<feature type="signal peptide" evidence="2">
    <location>
        <begin position="1"/>
        <end position="29"/>
    </location>
</feature>
<sequence length="324" mass="34962">MLGSYRLIAARITLLISVMLPSFGAAAQAASHSIQITEIKEFIQLQGLVEAAQQATVSAQVAGRVNQVLVDVGEEVAAGSPIVTITALEHDHAVSQAQAEVAAWQVTFDLEAQELARISRLTEQGLASTADLDRAKTRFDHAQAQLQGAQAALASRQEQLSYTVVKAPYSGIVSARWVEPGELVQPGTPLMSGFSPHHLRVHVDIPSSYGAFVKAHQQAWVHDAELARVTLFPTIDSASGTLRLRLDVAAGSDLIPGQWVPVRVQVAAHSGIQIPRQAVQQRGELQLVKIKDHGWRAVRLGTQEGDWVEIISGLQAGEVIEYEH</sequence>
<dbReference type="OrthoDB" id="5730196at2"/>
<dbReference type="Proteomes" id="UP000199626">
    <property type="component" value="Unassembled WGS sequence"/>
</dbReference>
<keyword evidence="2" id="KW-0732">Signal</keyword>
<dbReference type="InterPro" id="IPR006143">
    <property type="entry name" value="RND_pump_MFP"/>
</dbReference>
<protein>
    <submittedName>
        <fullName evidence="4">RND family efflux transporter, MFP subunit</fullName>
    </submittedName>
</protein>
<dbReference type="EMBL" id="FMXN01000008">
    <property type="protein sequence ID" value="SDB40817.1"/>
    <property type="molecule type" value="Genomic_DNA"/>
</dbReference>
<dbReference type="PANTHER" id="PTHR30469:SF38">
    <property type="entry name" value="HLYD FAMILY SECRETION PROTEIN"/>
    <property type="match status" value="1"/>
</dbReference>
<dbReference type="Pfam" id="PF25876">
    <property type="entry name" value="HH_MFP_RND"/>
    <property type="match status" value="1"/>
</dbReference>
<dbReference type="GO" id="GO:1990281">
    <property type="term" value="C:efflux pump complex"/>
    <property type="evidence" value="ECO:0007669"/>
    <property type="project" value="TreeGrafter"/>
</dbReference>
<evidence type="ECO:0000256" key="2">
    <source>
        <dbReference type="SAM" id="SignalP"/>
    </source>
</evidence>
<dbReference type="Gene3D" id="1.10.287.470">
    <property type="entry name" value="Helix hairpin bin"/>
    <property type="match status" value="1"/>
</dbReference>
<organism evidence="4 5">
    <name type="scientific">Pseudidiomarina indica</name>
    <dbReference type="NCBI Taxonomy" id="1159017"/>
    <lineage>
        <taxon>Bacteria</taxon>
        <taxon>Pseudomonadati</taxon>
        <taxon>Pseudomonadota</taxon>
        <taxon>Gammaproteobacteria</taxon>
        <taxon>Alteromonadales</taxon>
        <taxon>Idiomarinaceae</taxon>
        <taxon>Pseudidiomarina</taxon>
    </lineage>
</organism>
<dbReference type="RefSeq" id="WP_092593414.1">
    <property type="nucleotide sequence ID" value="NZ_FMXN01000008.1"/>
</dbReference>
<reference evidence="5" key="1">
    <citation type="submission" date="2016-10" db="EMBL/GenBank/DDBJ databases">
        <authorList>
            <person name="Varghese N."/>
            <person name="Submissions S."/>
        </authorList>
    </citation>
    <scope>NUCLEOTIDE SEQUENCE [LARGE SCALE GENOMIC DNA]</scope>
    <source>
        <strain evidence="5">CGMCC 1.10824</strain>
    </source>
</reference>
<accession>A0A1G6D6N1</accession>
<feature type="chain" id="PRO_5011695011" evidence="2">
    <location>
        <begin position="30"/>
        <end position="324"/>
    </location>
</feature>
<dbReference type="Gene3D" id="2.40.420.20">
    <property type="match status" value="1"/>
</dbReference>
<dbReference type="Gene3D" id="2.40.50.100">
    <property type="match status" value="1"/>
</dbReference>
<dbReference type="NCBIfam" id="TIGR01730">
    <property type="entry name" value="RND_mfp"/>
    <property type="match status" value="1"/>
</dbReference>
<comment type="similarity">
    <text evidence="1">Belongs to the membrane fusion protein (MFP) (TC 8.A.1) family.</text>
</comment>
<dbReference type="STRING" id="1159017.SAMN02927930_01571"/>
<evidence type="ECO:0000256" key="1">
    <source>
        <dbReference type="ARBA" id="ARBA00009477"/>
    </source>
</evidence>
<name>A0A1G6D6N1_9GAMM</name>
<dbReference type="PANTHER" id="PTHR30469">
    <property type="entry name" value="MULTIDRUG RESISTANCE PROTEIN MDTA"/>
    <property type="match status" value="1"/>
</dbReference>
<evidence type="ECO:0000313" key="5">
    <source>
        <dbReference type="Proteomes" id="UP000199626"/>
    </source>
</evidence>
<dbReference type="GO" id="GO:0015562">
    <property type="term" value="F:efflux transmembrane transporter activity"/>
    <property type="evidence" value="ECO:0007669"/>
    <property type="project" value="TreeGrafter"/>
</dbReference>